<evidence type="ECO:0000313" key="1">
    <source>
        <dbReference type="EMBL" id="MED6118486.1"/>
    </source>
</evidence>
<evidence type="ECO:0008006" key="3">
    <source>
        <dbReference type="Google" id="ProtNLM"/>
    </source>
</evidence>
<sequence>MEEKEFPRLGLLTSETPKLPRITLARRRDNDGFDLRRLRERMCRVRATAALRSFCKFRDCYHHGGETLTGHSEFTRNLTTTTTTTTTRGSGYIHPVRRSSKHPMIIQIIEALKLGDRRKASDLLLDIDQRSHSLRADDFYPIFKRCAQSRDPLFVMETWRLMEDKNISLNDKCILLMTETLCNGGYLEESKTDARVALDCLHPLRRAASRTDHQNYLES</sequence>
<keyword evidence="2" id="KW-1185">Reference proteome</keyword>
<protein>
    <recommendedName>
        <fullName evidence="3">Pentatricopeptide repeat-containing protein</fullName>
    </recommendedName>
</protein>
<dbReference type="Proteomes" id="UP001341840">
    <property type="component" value="Unassembled WGS sequence"/>
</dbReference>
<accession>A0ABU6R276</accession>
<dbReference type="EMBL" id="JASCZI010030214">
    <property type="protein sequence ID" value="MED6118486.1"/>
    <property type="molecule type" value="Genomic_DNA"/>
</dbReference>
<gene>
    <name evidence="1" type="ORF">PIB30_003234</name>
</gene>
<name>A0ABU6R276_9FABA</name>
<proteinExistence type="predicted"/>
<evidence type="ECO:0000313" key="2">
    <source>
        <dbReference type="Proteomes" id="UP001341840"/>
    </source>
</evidence>
<dbReference type="PANTHER" id="PTHR47859">
    <property type="entry name" value="PENTATRICOPEPTIDE REPEAT-CONTAINING PROTEIN"/>
    <property type="match status" value="1"/>
</dbReference>
<dbReference type="PANTHER" id="PTHR47859:SF1">
    <property type="entry name" value="PENTATRICOPEPTIDE REPEAT-CONTAINING PROTEIN"/>
    <property type="match status" value="1"/>
</dbReference>
<reference evidence="1 2" key="1">
    <citation type="journal article" date="2023" name="Plants (Basel)">
        <title>Bridging the Gap: Combining Genomics and Transcriptomics Approaches to Understand Stylosanthes scabra, an Orphan Legume from the Brazilian Caatinga.</title>
        <authorList>
            <person name="Ferreira-Neto J.R.C."/>
            <person name="da Silva M.D."/>
            <person name="Binneck E."/>
            <person name="de Melo N.F."/>
            <person name="da Silva R.H."/>
            <person name="de Melo A.L.T.M."/>
            <person name="Pandolfi V."/>
            <person name="Bustamante F.O."/>
            <person name="Brasileiro-Vidal A.C."/>
            <person name="Benko-Iseppon A.M."/>
        </authorList>
    </citation>
    <scope>NUCLEOTIDE SEQUENCE [LARGE SCALE GENOMIC DNA]</scope>
    <source>
        <tissue evidence="1">Leaves</tissue>
    </source>
</reference>
<comment type="caution">
    <text evidence="1">The sequence shown here is derived from an EMBL/GenBank/DDBJ whole genome shotgun (WGS) entry which is preliminary data.</text>
</comment>
<organism evidence="1 2">
    <name type="scientific">Stylosanthes scabra</name>
    <dbReference type="NCBI Taxonomy" id="79078"/>
    <lineage>
        <taxon>Eukaryota</taxon>
        <taxon>Viridiplantae</taxon>
        <taxon>Streptophyta</taxon>
        <taxon>Embryophyta</taxon>
        <taxon>Tracheophyta</taxon>
        <taxon>Spermatophyta</taxon>
        <taxon>Magnoliopsida</taxon>
        <taxon>eudicotyledons</taxon>
        <taxon>Gunneridae</taxon>
        <taxon>Pentapetalae</taxon>
        <taxon>rosids</taxon>
        <taxon>fabids</taxon>
        <taxon>Fabales</taxon>
        <taxon>Fabaceae</taxon>
        <taxon>Papilionoideae</taxon>
        <taxon>50 kb inversion clade</taxon>
        <taxon>dalbergioids sensu lato</taxon>
        <taxon>Dalbergieae</taxon>
        <taxon>Pterocarpus clade</taxon>
        <taxon>Stylosanthes</taxon>
    </lineage>
</organism>